<evidence type="ECO:0000313" key="2">
    <source>
        <dbReference type="Proteomes" id="UP000063699"/>
    </source>
</evidence>
<dbReference type="AlphaFoldDB" id="A0A0N9HSK9"/>
<reference evidence="1 2" key="1">
    <citation type="submission" date="2015-07" db="EMBL/GenBank/DDBJ databases">
        <title>Genome sequencing of Kibdelosporangium phytohabitans.</title>
        <authorList>
            <person name="Qin S."/>
            <person name="Xing K."/>
        </authorList>
    </citation>
    <scope>NUCLEOTIDE SEQUENCE [LARGE SCALE GENOMIC DNA]</scope>
    <source>
        <strain evidence="1 2">KLBMP1111</strain>
    </source>
</reference>
<evidence type="ECO:0008006" key="3">
    <source>
        <dbReference type="Google" id="ProtNLM"/>
    </source>
</evidence>
<name>A0A0N9HSK9_9PSEU</name>
<proteinExistence type="predicted"/>
<dbReference type="EMBL" id="CP012752">
    <property type="protein sequence ID" value="ALG07896.1"/>
    <property type="molecule type" value="Genomic_DNA"/>
</dbReference>
<keyword evidence="2" id="KW-1185">Reference proteome</keyword>
<gene>
    <name evidence="1" type="ORF">AOZ06_14100</name>
</gene>
<sequence>MIGSEYNHQSGGGGAGGHYEFTSLAELDTIITELKSVADGIAQDGNKLHRTAEVIAPPAADIMSSLQTEATVTSIDAARLHNQQMLAAAEAEIAKLQAARTAYAQVEDDNTQSFHAGG</sequence>
<dbReference type="STRING" id="860235.AOZ06_14100"/>
<dbReference type="Proteomes" id="UP000063699">
    <property type="component" value="Chromosome"/>
</dbReference>
<evidence type="ECO:0000313" key="1">
    <source>
        <dbReference type="EMBL" id="ALG07896.1"/>
    </source>
</evidence>
<organism evidence="1 2">
    <name type="scientific">Kibdelosporangium phytohabitans</name>
    <dbReference type="NCBI Taxonomy" id="860235"/>
    <lineage>
        <taxon>Bacteria</taxon>
        <taxon>Bacillati</taxon>
        <taxon>Actinomycetota</taxon>
        <taxon>Actinomycetes</taxon>
        <taxon>Pseudonocardiales</taxon>
        <taxon>Pseudonocardiaceae</taxon>
        <taxon>Kibdelosporangium</taxon>
    </lineage>
</organism>
<dbReference type="KEGG" id="kphy:AOZ06_14100"/>
<accession>A0A0N9HSK9</accession>
<protein>
    <recommendedName>
        <fullName evidence="3">PE domain-containing protein</fullName>
    </recommendedName>
</protein>